<dbReference type="EMBL" id="CP060789">
    <property type="protein sequence ID" value="QNP57704.1"/>
    <property type="molecule type" value="Genomic_DNA"/>
</dbReference>
<reference evidence="1 2" key="1">
    <citation type="submission" date="2020-08" db="EMBL/GenBank/DDBJ databases">
        <title>Genome sequence of Tessaracoccus defluvii JCM 17540T.</title>
        <authorList>
            <person name="Hyun D.-W."/>
            <person name="Bae J.-W."/>
        </authorList>
    </citation>
    <scope>NUCLEOTIDE SEQUENCE [LARGE SCALE GENOMIC DNA]</scope>
    <source>
        <strain evidence="1 2">JCM 17540</strain>
    </source>
</reference>
<dbReference type="KEGG" id="tdf:H9L22_02865"/>
<dbReference type="SUPFAM" id="SSF51905">
    <property type="entry name" value="FAD/NAD(P)-binding domain"/>
    <property type="match status" value="1"/>
</dbReference>
<organism evidence="1 2">
    <name type="scientific">Tessaracoccus defluvii</name>
    <dbReference type="NCBI Taxonomy" id="1285901"/>
    <lineage>
        <taxon>Bacteria</taxon>
        <taxon>Bacillati</taxon>
        <taxon>Actinomycetota</taxon>
        <taxon>Actinomycetes</taxon>
        <taxon>Propionibacteriales</taxon>
        <taxon>Propionibacteriaceae</taxon>
        <taxon>Tessaracoccus</taxon>
    </lineage>
</organism>
<gene>
    <name evidence="1" type="ORF">H9L22_02865</name>
</gene>
<dbReference type="Proteomes" id="UP000516117">
    <property type="component" value="Chromosome"/>
</dbReference>
<evidence type="ECO:0000313" key="2">
    <source>
        <dbReference type="Proteomes" id="UP000516117"/>
    </source>
</evidence>
<accession>A0A7H0HAY8</accession>
<dbReference type="AlphaFoldDB" id="A0A7H0HAY8"/>
<sequence>MLTTADGESLRADRVVVATPAAAATRLLAQVGADVEAPAVRRARFAVLAVDGSELAAEPVGSGVLVAERTPELRAQAMTHYSAKWPWARVGGREVLRLSYPADLEPTAEQAIADASLLSGVTISPRQVAAFASVEWTAMPARIDPAARDRLLAAARQAGVDLVGAWVDGNGIAPVILGVDRVLR</sequence>
<dbReference type="Gene3D" id="3.90.660.20">
    <property type="entry name" value="Protoporphyrinogen oxidase, mitochondrial, domain 2"/>
    <property type="match status" value="1"/>
</dbReference>
<evidence type="ECO:0008006" key="3">
    <source>
        <dbReference type="Google" id="ProtNLM"/>
    </source>
</evidence>
<name>A0A7H0HAY8_9ACTN</name>
<keyword evidence="2" id="KW-1185">Reference proteome</keyword>
<evidence type="ECO:0000313" key="1">
    <source>
        <dbReference type="EMBL" id="QNP57704.1"/>
    </source>
</evidence>
<protein>
    <recommendedName>
        <fullName evidence="3">Amine oxidase domain-containing protein</fullName>
    </recommendedName>
</protein>
<proteinExistence type="predicted"/>
<dbReference type="Gene3D" id="3.50.50.60">
    <property type="entry name" value="FAD/NAD(P)-binding domain"/>
    <property type="match status" value="1"/>
</dbReference>
<dbReference type="InterPro" id="IPR036188">
    <property type="entry name" value="FAD/NAD-bd_sf"/>
</dbReference>